<dbReference type="OrthoDB" id="2735059at2759"/>
<dbReference type="AlphaFoldDB" id="A0A4Y7PCZ0"/>
<sequence length="83" mass="9854">PYQLDWWLTGGRKYDKPPDIANIAKYLSSWKCWWNSLQPKSRRTPLDASLPFAVYDIPVEDWKDVRKAGPNGFLHFMLTLAWW</sequence>
<feature type="non-terminal residue" evidence="1">
    <location>
        <position position="83"/>
    </location>
</feature>
<feature type="non-terminal residue" evidence="1">
    <location>
        <position position="1"/>
    </location>
</feature>
<gene>
    <name evidence="1" type="ORF">BD410DRAFT_684175</name>
</gene>
<name>A0A4Y7PCZ0_9AGAM</name>
<evidence type="ECO:0000313" key="2">
    <source>
        <dbReference type="Proteomes" id="UP000294933"/>
    </source>
</evidence>
<proteinExistence type="predicted"/>
<evidence type="ECO:0000313" key="1">
    <source>
        <dbReference type="EMBL" id="TDL13113.1"/>
    </source>
</evidence>
<keyword evidence="2" id="KW-1185">Reference proteome</keyword>
<dbReference type="Proteomes" id="UP000294933">
    <property type="component" value="Unassembled WGS sequence"/>
</dbReference>
<dbReference type="STRING" id="50990.A0A4Y7PCZ0"/>
<dbReference type="EMBL" id="ML170993">
    <property type="protein sequence ID" value="TDL13113.1"/>
    <property type="molecule type" value="Genomic_DNA"/>
</dbReference>
<reference evidence="1 2" key="1">
    <citation type="submission" date="2018-06" db="EMBL/GenBank/DDBJ databases">
        <title>A transcriptomic atlas of mushroom development highlights an independent origin of complex multicellularity.</title>
        <authorList>
            <consortium name="DOE Joint Genome Institute"/>
            <person name="Krizsan K."/>
            <person name="Almasi E."/>
            <person name="Merenyi Z."/>
            <person name="Sahu N."/>
            <person name="Viragh M."/>
            <person name="Koszo T."/>
            <person name="Mondo S."/>
            <person name="Kiss B."/>
            <person name="Balint B."/>
            <person name="Kues U."/>
            <person name="Barry K."/>
            <person name="Hegedus J.C."/>
            <person name="Henrissat B."/>
            <person name="Johnson J."/>
            <person name="Lipzen A."/>
            <person name="Ohm R."/>
            <person name="Nagy I."/>
            <person name="Pangilinan J."/>
            <person name="Yan J."/>
            <person name="Xiong Y."/>
            <person name="Grigoriev I.V."/>
            <person name="Hibbett D.S."/>
            <person name="Nagy L.G."/>
        </authorList>
    </citation>
    <scope>NUCLEOTIDE SEQUENCE [LARGE SCALE GENOMIC DNA]</scope>
    <source>
        <strain evidence="1 2">SZMC22713</strain>
    </source>
</reference>
<organism evidence="1 2">
    <name type="scientific">Rickenella mellea</name>
    <dbReference type="NCBI Taxonomy" id="50990"/>
    <lineage>
        <taxon>Eukaryota</taxon>
        <taxon>Fungi</taxon>
        <taxon>Dikarya</taxon>
        <taxon>Basidiomycota</taxon>
        <taxon>Agaricomycotina</taxon>
        <taxon>Agaricomycetes</taxon>
        <taxon>Hymenochaetales</taxon>
        <taxon>Rickenellaceae</taxon>
        <taxon>Rickenella</taxon>
    </lineage>
</organism>
<accession>A0A4Y7PCZ0</accession>
<protein>
    <submittedName>
        <fullName evidence="1">Uncharacterized protein</fullName>
    </submittedName>
</protein>
<dbReference type="VEuPathDB" id="FungiDB:BD410DRAFT_684175"/>